<dbReference type="EMBL" id="JAAGYU010002302">
    <property type="protein sequence ID" value="NEL81164.1"/>
    <property type="molecule type" value="Genomic_DNA"/>
</dbReference>
<evidence type="ECO:0000256" key="2">
    <source>
        <dbReference type="ARBA" id="ARBA00012280"/>
    </source>
</evidence>
<organism evidence="5 6">
    <name type="scientific">Xanthomonas perforans</name>
    <dbReference type="NCBI Taxonomy" id="442694"/>
    <lineage>
        <taxon>Bacteria</taxon>
        <taxon>Pseudomonadati</taxon>
        <taxon>Pseudomonadota</taxon>
        <taxon>Gammaproteobacteria</taxon>
        <taxon>Lysobacterales</taxon>
        <taxon>Lysobacteraceae</taxon>
        <taxon>Xanthomonas</taxon>
    </lineage>
</organism>
<dbReference type="GO" id="GO:0030976">
    <property type="term" value="F:thiamine pyrophosphate binding"/>
    <property type="evidence" value="ECO:0007669"/>
    <property type="project" value="InterPro"/>
</dbReference>
<evidence type="ECO:0000256" key="4">
    <source>
        <dbReference type="ARBA" id="ARBA00023052"/>
    </source>
</evidence>
<proteinExistence type="predicted"/>
<dbReference type="SUPFAM" id="SSF52518">
    <property type="entry name" value="Thiamin diphosphate-binding fold (THDP-binding)"/>
    <property type="match status" value="1"/>
</dbReference>
<dbReference type="InterPro" id="IPR011603">
    <property type="entry name" value="2oxoglutarate_DH_E1"/>
</dbReference>
<dbReference type="PANTHER" id="PTHR23152:SF4">
    <property type="entry name" value="2-OXOADIPATE DEHYDROGENASE COMPLEX COMPONENT E1"/>
    <property type="match status" value="1"/>
</dbReference>
<dbReference type="GO" id="GO:0004591">
    <property type="term" value="F:oxoglutarate dehydrogenase (succinyl-transferring) activity"/>
    <property type="evidence" value="ECO:0007669"/>
    <property type="project" value="UniProtKB-EC"/>
</dbReference>
<feature type="non-terminal residue" evidence="5">
    <location>
        <position position="89"/>
    </location>
</feature>
<dbReference type="Gene3D" id="3.40.50.970">
    <property type="match status" value="1"/>
</dbReference>
<keyword evidence="3" id="KW-0560">Oxidoreductase</keyword>
<sequence length="89" mass="10194">TIRELVDILRANYCGNVGLEYMHIADVEERRFLQDRMEGKDKAIEFTADGKKAILNKVIEAEQWEKFLGRKYVGTKRFGLDGGESMIPA</sequence>
<evidence type="ECO:0000313" key="5">
    <source>
        <dbReference type="EMBL" id="NEL81164.1"/>
    </source>
</evidence>
<accession>A0A7X5N5T2</accession>
<gene>
    <name evidence="5" type="ORF">G3W61_33445</name>
</gene>
<dbReference type="GO" id="GO:0045252">
    <property type="term" value="C:oxoglutarate dehydrogenase complex"/>
    <property type="evidence" value="ECO:0007669"/>
    <property type="project" value="TreeGrafter"/>
</dbReference>
<feature type="non-terminal residue" evidence="5">
    <location>
        <position position="1"/>
    </location>
</feature>
<dbReference type="GO" id="GO:0006099">
    <property type="term" value="P:tricarboxylic acid cycle"/>
    <property type="evidence" value="ECO:0007669"/>
    <property type="project" value="TreeGrafter"/>
</dbReference>
<name>A0A7X5N5T2_XANPE</name>
<dbReference type="Proteomes" id="UP000471082">
    <property type="component" value="Unassembled WGS sequence"/>
</dbReference>
<dbReference type="EC" id="1.2.4.2" evidence="2"/>
<dbReference type="PANTHER" id="PTHR23152">
    <property type="entry name" value="2-OXOGLUTARATE DEHYDROGENASE"/>
    <property type="match status" value="1"/>
</dbReference>
<reference evidence="5 6" key="1">
    <citation type="submission" date="2019-11" db="EMBL/GenBank/DDBJ databases">
        <title>Genome-resolved metagenomics to study the prevalence of co-infection and intraspecific heterogeneity among plant pathogen metapopulations.</title>
        <authorList>
            <person name="Newberry E."/>
            <person name="Bhandari R."/>
            <person name="Kemble J."/>
            <person name="Sikora E."/>
            <person name="Potnis N."/>
        </authorList>
    </citation>
    <scope>NUCLEOTIDE SEQUENCE [LARGE SCALE GENOMIC DNA]</scope>
    <source>
        <strain evidence="5">Xp_Tom_Tuscaloosa_18b</strain>
    </source>
</reference>
<protein>
    <recommendedName>
        <fullName evidence="2">oxoglutarate dehydrogenase (succinyl-transferring)</fullName>
        <ecNumber evidence="2">1.2.4.2</ecNumber>
    </recommendedName>
</protein>
<comment type="cofactor">
    <cofactor evidence="1">
        <name>thiamine diphosphate</name>
        <dbReference type="ChEBI" id="CHEBI:58937"/>
    </cofactor>
</comment>
<keyword evidence="4" id="KW-0786">Thiamine pyrophosphate</keyword>
<dbReference type="InterPro" id="IPR029061">
    <property type="entry name" value="THDP-binding"/>
</dbReference>
<dbReference type="AlphaFoldDB" id="A0A7X5N5T2"/>
<evidence type="ECO:0000256" key="3">
    <source>
        <dbReference type="ARBA" id="ARBA00023002"/>
    </source>
</evidence>
<evidence type="ECO:0000256" key="1">
    <source>
        <dbReference type="ARBA" id="ARBA00001964"/>
    </source>
</evidence>
<dbReference type="GO" id="GO:0005829">
    <property type="term" value="C:cytosol"/>
    <property type="evidence" value="ECO:0007669"/>
    <property type="project" value="TreeGrafter"/>
</dbReference>
<evidence type="ECO:0000313" key="6">
    <source>
        <dbReference type="Proteomes" id="UP000471082"/>
    </source>
</evidence>
<comment type="caution">
    <text evidence="5">The sequence shown here is derived from an EMBL/GenBank/DDBJ whole genome shotgun (WGS) entry which is preliminary data.</text>
</comment>